<dbReference type="KEGG" id="hds:HSR122_0327"/>
<sequence length="55" mass="5859">MILLAVTPCGQSTVRSADVAHTSTVDGMRWARNADDDAVAVVPADSHSGLHRRWG</sequence>
<name>A0A897N628_9EURY</name>
<protein>
    <submittedName>
        <fullName evidence="1">Uncharacterized protein</fullName>
    </submittedName>
</protein>
<accession>A0A897N628</accession>
<organism evidence="1 2">
    <name type="scientific">Halapricum desulfuricans</name>
    <dbReference type="NCBI Taxonomy" id="2841257"/>
    <lineage>
        <taxon>Archaea</taxon>
        <taxon>Methanobacteriati</taxon>
        <taxon>Methanobacteriota</taxon>
        <taxon>Stenosarchaea group</taxon>
        <taxon>Halobacteria</taxon>
        <taxon>Halobacteriales</taxon>
        <taxon>Haloarculaceae</taxon>
        <taxon>Halapricum</taxon>
    </lineage>
</organism>
<evidence type="ECO:0000313" key="1">
    <source>
        <dbReference type="EMBL" id="QSG07738.1"/>
    </source>
</evidence>
<gene>
    <name evidence="1" type="ORF">HSR122_0327</name>
</gene>
<proteinExistence type="predicted"/>
<evidence type="ECO:0000313" key="2">
    <source>
        <dbReference type="Proteomes" id="UP000662973"/>
    </source>
</evidence>
<reference evidence="1 2" key="1">
    <citation type="submission" date="2020-11" db="EMBL/GenBank/DDBJ databases">
        <title>Carbohydrate-dependent, anaerobic sulfur respiration: A novel catabolism in halophilic archaea.</title>
        <authorList>
            <person name="Sorokin D.Y."/>
            <person name="Messina E."/>
            <person name="Smedile F."/>
            <person name="La Cono V."/>
            <person name="Hallsworth J.E."/>
            <person name="Yakimov M.M."/>
        </authorList>
    </citation>
    <scope>NUCLEOTIDE SEQUENCE [LARGE SCALE GENOMIC DNA]</scope>
    <source>
        <strain evidence="1 2">HSR12-2</strain>
    </source>
</reference>
<keyword evidence="2" id="KW-1185">Reference proteome</keyword>
<dbReference type="AlphaFoldDB" id="A0A897N628"/>
<dbReference type="Proteomes" id="UP000662973">
    <property type="component" value="Chromosome"/>
</dbReference>
<dbReference type="EMBL" id="CP064788">
    <property type="protein sequence ID" value="QSG07738.1"/>
    <property type="molecule type" value="Genomic_DNA"/>
</dbReference>